<organism evidence="1 2">
    <name type="scientific">Stichopus japonicus</name>
    <name type="common">Sea cucumber</name>
    <dbReference type="NCBI Taxonomy" id="307972"/>
    <lineage>
        <taxon>Eukaryota</taxon>
        <taxon>Metazoa</taxon>
        <taxon>Echinodermata</taxon>
        <taxon>Eleutherozoa</taxon>
        <taxon>Echinozoa</taxon>
        <taxon>Holothuroidea</taxon>
        <taxon>Aspidochirotacea</taxon>
        <taxon>Aspidochirotida</taxon>
        <taxon>Stichopodidae</taxon>
        <taxon>Apostichopus</taxon>
    </lineage>
</organism>
<evidence type="ECO:0000313" key="1">
    <source>
        <dbReference type="EMBL" id="PIK44792.1"/>
    </source>
</evidence>
<gene>
    <name evidence="1" type="ORF">BSL78_18356</name>
</gene>
<sequence length="355" mass="38887">MMSYNNNSSETAGHCQRCIAEQAYSPVIVIGNGPSAMCLSFFLSGHWPYYNGLEHPNTYLQKRLEDNVEKSLVEQDLEYLSEGLEGRSRHPVALLFDTLQHPNADQGDRVPSRMDFLEGEEDKVVPHKVLGSGLPGGAWWDLEASVLTLSLGCWMELPGQDFKQWIAKFRSSKDSQSPFQAHHMDRATLGEVARYYQSYVQEKNLEKYFLSNTLVTSVQRIKGKRIINDESGERETTCKKCFGLEGENLFEVKGVYKTVSCGCCNSFSMLTRNVVVATGMLGRANKLHVAGEDLGFVKTKVQDLESAIQGGDLGCASSRVLVVGAGLSAADAFSAAGTPTFPSSTSSGGRPATSR</sequence>
<dbReference type="SUPFAM" id="SSF51905">
    <property type="entry name" value="FAD/NAD(P)-binding domain"/>
    <property type="match status" value="1"/>
</dbReference>
<dbReference type="PANTHER" id="PTHR15192">
    <property type="entry name" value="PROTEIN CBG05349"/>
    <property type="match status" value="1"/>
</dbReference>
<keyword evidence="2" id="KW-1185">Reference proteome</keyword>
<proteinExistence type="predicted"/>
<reference evidence="1 2" key="1">
    <citation type="journal article" date="2017" name="PLoS Biol.">
        <title>The sea cucumber genome provides insights into morphological evolution and visceral regeneration.</title>
        <authorList>
            <person name="Zhang X."/>
            <person name="Sun L."/>
            <person name="Yuan J."/>
            <person name="Sun Y."/>
            <person name="Gao Y."/>
            <person name="Zhang L."/>
            <person name="Li S."/>
            <person name="Dai H."/>
            <person name="Hamel J.F."/>
            <person name="Liu C."/>
            <person name="Yu Y."/>
            <person name="Liu S."/>
            <person name="Lin W."/>
            <person name="Guo K."/>
            <person name="Jin S."/>
            <person name="Xu P."/>
            <person name="Storey K.B."/>
            <person name="Huan P."/>
            <person name="Zhang T."/>
            <person name="Zhou Y."/>
            <person name="Zhang J."/>
            <person name="Lin C."/>
            <person name="Li X."/>
            <person name="Xing L."/>
            <person name="Huo D."/>
            <person name="Sun M."/>
            <person name="Wang L."/>
            <person name="Mercier A."/>
            <person name="Li F."/>
            <person name="Yang H."/>
            <person name="Xiang J."/>
        </authorList>
    </citation>
    <scope>NUCLEOTIDE SEQUENCE [LARGE SCALE GENOMIC DNA]</scope>
    <source>
        <strain evidence="1">Shaxun</strain>
        <tissue evidence="1">Muscle</tissue>
    </source>
</reference>
<dbReference type="AlphaFoldDB" id="A0A2G8K9X5"/>
<protein>
    <submittedName>
        <fullName evidence="1">Putative oxidative stress-induced growth inhibitor 1</fullName>
    </submittedName>
</protein>
<dbReference type="InterPro" id="IPR029731">
    <property type="entry name" value="OSGIN1/2"/>
</dbReference>
<evidence type="ECO:0000313" key="2">
    <source>
        <dbReference type="Proteomes" id="UP000230750"/>
    </source>
</evidence>
<comment type="caution">
    <text evidence="1">The sequence shown here is derived from an EMBL/GenBank/DDBJ whole genome shotgun (WGS) entry which is preliminary data.</text>
</comment>
<accession>A0A2G8K9X5</accession>
<dbReference type="EMBL" id="MRZV01000754">
    <property type="protein sequence ID" value="PIK44792.1"/>
    <property type="molecule type" value="Genomic_DNA"/>
</dbReference>
<dbReference type="Proteomes" id="UP000230750">
    <property type="component" value="Unassembled WGS sequence"/>
</dbReference>
<dbReference type="Gene3D" id="3.50.50.60">
    <property type="entry name" value="FAD/NAD(P)-binding domain"/>
    <property type="match status" value="1"/>
</dbReference>
<name>A0A2G8K9X5_STIJA</name>
<dbReference type="OrthoDB" id="412005at2759"/>
<dbReference type="STRING" id="307972.A0A2G8K9X5"/>
<dbReference type="PANTHER" id="PTHR15192:SF8">
    <property type="entry name" value="FAD_NAD(P)-BINDING DOMAIN-CONTAINING PROTEIN"/>
    <property type="match status" value="1"/>
</dbReference>
<dbReference type="InterPro" id="IPR036188">
    <property type="entry name" value="FAD/NAD-bd_sf"/>
</dbReference>